<dbReference type="EMBL" id="JAPMOS010000119">
    <property type="protein sequence ID" value="KAJ4455114.1"/>
    <property type="molecule type" value="Genomic_DNA"/>
</dbReference>
<name>A0ABQ8U717_9EUKA</name>
<keyword evidence="1" id="KW-0472">Membrane</keyword>
<evidence type="ECO:0000256" key="1">
    <source>
        <dbReference type="SAM" id="Phobius"/>
    </source>
</evidence>
<dbReference type="Proteomes" id="UP001141327">
    <property type="component" value="Unassembled WGS sequence"/>
</dbReference>
<feature type="transmembrane region" description="Helical" evidence="1">
    <location>
        <begin position="196"/>
        <end position="221"/>
    </location>
</feature>
<accession>A0ABQ8U717</accession>
<evidence type="ECO:0000313" key="3">
    <source>
        <dbReference type="Proteomes" id="UP001141327"/>
    </source>
</evidence>
<sequence>MGQFFGHNNRANFFWCCAWIPFPSTRTCLFVRLTTLLSLLALSVSWIVMAADEDFSHLFTTDVHLEIVQSALARRDEDQGIGYCIVANLLKYFQVRVLETNTTLFVSPPFVSGSFHSEFRPLLTICPEEWRVNVTRSHFSCWLNHPGYTGCTGCTDYEQVSGAFDYLFPVGGSPRLFEMMDSGFYQGSGDDRRGHALMMLILSCCFTGYFIISLALGFMGFCCGANLCECCCRADQGDDDKTAKAAVELQTRSGGKNPRRLTVAP</sequence>
<organism evidence="2 3">
    <name type="scientific">Paratrimastix pyriformis</name>
    <dbReference type="NCBI Taxonomy" id="342808"/>
    <lineage>
        <taxon>Eukaryota</taxon>
        <taxon>Metamonada</taxon>
        <taxon>Preaxostyla</taxon>
        <taxon>Paratrimastigidae</taxon>
        <taxon>Paratrimastix</taxon>
    </lineage>
</organism>
<gene>
    <name evidence="2" type="ORF">PAPYR_10018</name>
</gene>
<protein>
    <submittedName>
        <fullName evidence="2">Uncharacterized protein</fullName>
    </submittedName>
</protein>
<reference evidence="2" key="1">
    <citation type="journal article" date="2022" name="bioRxiv">
        <title>Genomics of Preaxostyla Flagellates Illuminates Evolutionary Transitions and the Path Towards Mitochondrial Loss.</title>
        <authorList>
            <person name="Novak L.V.F."/>
            <person name="Treitli S.C."/>
            <person name="Pyrih J."/>
            <person name="Halakuc P."/>
            <person name="Pipaliya S.V."/>
            <person name="Vacek V."/>
            <person name="Brzon O."/>
            <person name="Soukal P."/>
            <person name="Eme L."/>
            <person name="Dacks J.B."/>
            <person name="Karnkowska A."/>
            <person name="Elias M."/>
            <person name="Hampl V."/>
        </authorList>
    </citation>
    <scope>NUCLEOTIDE SEQUENCE</scope>
    <source>
        <strain evidence="2">RCP-MX</strain>
    </source>
</reference>
<comment type="caution">
    <text evidence="2">The sequence shown here is derived from an EMBL/GenBank/DDBJ whole genome shotgun (WGS) entry which is preliminary data.</text>
</comment>
<proteinExistence type="predicted"/>
<keyword evidence="1" id="KW-0812">Transmembrane</keyword>
<evidence type="ECO:0000313" key="2">
    <source>
        <dbReference type="EMBL" id="KAJ4455114.1"/>
    </source>
</evidence>
<feature type="transmembrane region" description="Helical" evidence="1">
    <location>
        <begin position="29"/>
        <end position="49"/>
    </location>
</feature>
<keyword evidence="3" id="KW-1185">Reference proteome</keyword>
<keyword evidence="1" id="KW-1133">Transmembrane helix</keyword>